<evidence type="ECO:0000313" key="1">
    <source>
        <dbReference type="EMBL" id="MDZ5471754.1"/>
    </source>
</evidence>
<organism evidence="1 2">
    <name type="scientific">Robertmurraya mangrovi</name>
    <dbReference type="NCBI Taxonomy" id="3098077"/>
    <lineage>
        <taxon>Bacteria</taxon>
        <taxon>Bacillati</taxon>
        <taxon>Bacillota</taxon>
        <taxon>Bacilli</taxon>
        <taxon>Bacillales</taxon>
        <taxon>Bacillaceae</taxon>
        <taxon>Robertmurraya</taxon>
    </lineage>
</organism>
<dbReference type="PIRSF" id="PIRSF038931">
    <property type="entry name" value="GerQ"/>
    <property type="match status" value="1"/>
</dbReference>
<keyword evidence="1" id="KW-0946">Virion</keyword>
<comment type="caution">
    <text evidence="1">The sequence shown here is derived from an EMBL/GenBank/DDBJ whole genome shotgun (WGS) entry which is preliminary data.</text>
</comment>
<keyword evidence="1" id="KW-0167">Capsid protein</keyword>
<name>A0ABU5IX52_9BACI</name>
<dbReference type="Proteomes" id="UP001290455">
    <property type="component" value="Unassembled WGS sequence"/>
</dbReference>
<accession>A0ABU5IX52</accession>
<dbReference type="Pfam" id="PF09671">
    <property type="entry name" value="Spore_GerQ"/>
    <property type="match status" value="1"/>
</dbReference>
<dbReference type="RefSeq" id="WP_322446291.1">
    <property type="nucleotide sequence ID" value="NZ_JAXOFX010000004.1"/>
</dbReference>
<evidence type="ECO:0000313" key="2">
    <source>
        <dbReference type="Proteomes" id="UP001290455"/>
    </source>
</evidence>
<dbReference type="NCBIfam" id="TIGR02728">
    <property type="entry name" value="spore_gerQ"/>
    <property type="match status" value="1"/>
</dbReference>
<dbReference type="EMBL" id="JAXOFX010000004">
    <property type="protein sequence ID" value="MDZ5471754.1"/>
    <property type="molecule type" value="Genomic_DNA"/>
</dbReference>
<keyword evidence="2" id="KW-1185">Reference proteome</keyword>
<protein>
    <submittedName>
        <fullName evidence="1">Spore coat protein GerQ</fullName>
    </submittedName>
</protein>
<dbReference type="InterPro" id="IPR014099">
    <property type="entry name" value="Spore_coat_GerQ"/>
</dbReference>
<reference evidence="1 2" key="1">
    <citation type="submission" date="2023-11" db="EMBL/GenBank/DDBJ databases">
        <title>Bacillus jintuensis, isolated from a mudflat on the Beibu Gulf coast.</title>
        <authorList>
            <person name="Li M."/>
        </authorList>
    </citation>
    <scope>NUCLEOTIDE SEQUENCE [LARGE SCALE GENOMIC DNA]</scope>
    <source>
        <strain evidence="1 2">31A1R</strain>
    </source>
</reference>
<gene>
    <name evidence="1" type="primary">gerQ</name>
    <name evidence="1" type="ORF">SM124_08340</name>
</gene>
<sequence>MPTYGTQMPYSYPTGTTVPTATAFPAGGPIPTMPATGFVGGAQAPSLGPQVPGMLPLEQSYIENILRLNKGKLATVYLNFDNNTEGLTTTFRGVIEAAGRDHLILSDPQSGMRYLIPMVYFAYATFDEELEYDYPFAAGVPGLSAYAPR</sequence>
<proteinExistence type="predicted"/>